<comment type="caution">
    <text evidence="1">The sequence shown here is derived from an EMBL/GenBank/DDBJ whole genome shotgun (WGS) entry which is preliminary data.</text>
</comment>
<evidence type="ECO:0000313" key="2">
    <source>
        <dbReference type="Proteomes" id="UP001063166"/>
    </source>
</evidence>
<organism evidence="1 2">
    <name type="scientific">Lyophyllum shimeji</name>
    <name type="common">Hon-shimeji</name>
    <name type="synonym">Tricholoma shimeji</name>
    <dbReference type="NCBI Taxonomy" id="47721"/>
    <lineage>
        <taxon>Eukaryota</taxon>
        <taxon>Fungi</taxon>
        <taxon>Dikarya</taxon>
        <taxon>Basidiomycota</taxon>
        <taxon>Agaricomycotina</taxon>
        <taxon>Agaricomycetes</taxon>
        <taxon>Agaricomycetidae</taxon>
        <taxon>Agaricales</taxon>
        <taxon>Tricholomatineae</taxon>
        <taxon>Lyophyllaceae</taxon>
        <taxon>Lyophyllum</taxon>
    </lineage>
</organism>
<accession>A0A9P3PN50</accession>
<name>A0A9P3PN50_LYOSH</name>
<evidence type="ECO:0000313" key="1">
    <source>
        <dbReference type="EMBL" id="GLB39450.1"/>
    </source>
</evidence>
<dbReference type="EMBL" id="BRPK01000006">
    <property type="protein sequence ID" value="GLB39450.1"/>
    <property type="molecule type" value="Genomic_DNA"/>
</dbReference>
<sequence>MQFISLGREIKAQQDRRSRVKRDTDCQTPIKGSCYRLHQQNRYLLSFICPRTVLNAFRNDEHLICSEHGIFPILGAKLNRQLAGENEEKLVGIVMLVPDEASLDFRDSDIIVVEGSNPSG</sequence>
<keyword evidence="2" id="KW-1185">Reference proteome</keyword>
<dbReference type="Proteomes" id="UP001063166">
    <property type="component" value="Unassembled WGS sequence"/>
</dbReference>
<gene>
    <name evidence="1" type="ORF">LshimejAT787_0606120</name>
</gene>
<dbReference type="AlphaFoldDB" id="A0A9P3PN50"/>
<reference evidence="1" key="1">
    <citation type="submission" date="2022-07" db="EMBL/GenBank/DDBJ databases">
        <title>The genome of Lyophyllum shimeji provides insight into the initial evolution of ectomycorrhizal fungal genome.</title>
        <authorList>
            <person name="Kobayashi Y."/>
            <person name="Shibata T."/>
            <person name="Hirakawa H."/>
            <person name="Shigenobu S."/>
            <person name="Nishiyama T."/>
            <person name="Yamada A."/>
            <person name="Hasebe M."/>
            <person name="Kawaguchi M."/>
        </authorList>
    </citation>
    <scope>NUCLEOTIDE SEQUENCE</scope>
    <source>
        <strain evidence="1">AT787</strain>
    </source>
</reference>
<proteinExistence type="predicted"/>
<protein>
    <submittedName>
        <fullName evidence="1">Uncharacterized protein</fullName>
    </submittedName>
</protein>